<dbReference type="Pfam" id="PF05699">
    <property type="entry name" value="Dimer_Tnp_hAT"/>
    <property type="match status" value="1"/>
</dbReference>
<organism evidence="4 5">
    <name type="scientific">Aphis glycines</name>
    <name type="common">Soybean aphid</name>
    <dbReference type="NCBI Taxonomy" id="307491"/>
    <lineage>
        <taxon>Eukaryota</taxon>
        <taxon>Metazoa</taxon>
        <taxon>Ecdysozoa</taxon>
        <taxon>Arthropoda</taxon>
        <taxon>Hexapoda</taxon>
        <taxon>Insecta</taxon>
        <taxon>Pterygota</taxon>
        <taxon>Neoptera</taxon>
        <taxon>Paraneoptera</taxon>
        <taxon>Hemiptera</taxon>
        <taxon>Sternorrhyncha</taxon>
        <taxon>Aphidomorpha</taxon>
        <taxon>Aphidoidea</taxon>
        <taxon>Aphididae</taxon>
        <taxon>Aphidini</taxon>
        <taxon>Aphis</taxon>
        <taxon>Aphis</taxon>
    </lineage>
</organism>
<dbReference type="AlphaFoldDB" id="A0A6G0SWU1"/>
<dbReference type="Proteomes" id="UP000475862">
    <property type="component" value="Unassembled WGS sequence"/>
</dbReference>
<dbReference type="PANTHER" id="PTHR46289">
    <property type="entry name" value="52 KDA REPRESSOR OF THE INHIBITOR OF THE PROTEIN KINASE-LIKE PROTEIN-RELATED"/>
    <property type="match status" value="1"/>
</dbReference>
<feature type="domain" description="Transposable element P transposase-like RNase H" evidence="3">
    <location>
        <begin position="513"/>
        <end position="642"/>
    </location>
</feature>
<dbReference type="PANTHER" id="PTHR46289:SF14">
    <property type="entry name" value="DUF4371 DOMAIN-CONTAINING PROTEIN"/>
    <property type="match status" value="1"/>
</dbReference>
<proteinExistence type="predicted"/>
<reference evidence="4 5" key="1">
    <citation type="submission" date="2019-08" db="EMBL/GenBank/DDBJ databases">
        <title>The genome of the soybean aphid Biotype 1, its phylome, world population structure and adaptation to the North American continent.</title>
        <authorList>
            <person name="Giordano R."/>
            <person name="Donthu R.K."/>
            <person name="Hernandez A.G."/>
            <person name="Wright C.L."/>
            <person name="Zimin A.V."/>
        </authorList>
    </citation>
    <scope>NUCLEOTIDE SEQUENCE [LARGE SCALE GENOMIC DNA]</scope>
    <source>
        <tissue evidence="4">Whole aphids</tissue>
    </source>
</reference>
<dbReference type="InterPro" id="IPR012337">
    <property type="entry name" value="RNaseH-like_sf"/>
</dbReference>
<feature type="domain" description="THAP9-like helix-turn-helix" evidence="2">
    <location>
        <begin position="454"/>
        <end position="503"/>
    </location>
</feature>
<dbReference type="InterPro" id="IPR008906">
    <property type="entry name" value="HATC_C_dom"/>
</dbReference>
<evidence type="ECO:0000313" key="4">
    <source>
        <dbReference type="EMBL" id="KAE9522127.1"/>
    </source>
</evidence>
<sequence>MELQQCQEKYQVYKHDIPFQRKQKKKINHRIVFDFLGTVQFLYNFIEGSPIRHATLEKISKESCIKLRTLKSLSNTRWACSAEAVSAVQENVSMLVPAIDEIFENTQVPDVRAKGLGLKYQLKSFNFVFAMNFVEPIFRAVLKVSASLQAPVLDLLAAYDNIYQTTIDICNKNKIDIPEVLKRKVARKIDDNEESQFFSETKYDEIRINVFYPILDDLLGEINNRFLDSTLEVITSVGNLIKLQPTIEDYSIIKNIFNILNKDVDSEVKILASIQDIPNVITKFVVIPVTSCGCEWAFSKLSIVKSKLRSTMSQERLESLLFLFVEQEMTKSVDFNSVIEEFIVLSPNVLTKNRLTDNAIPTFFNDDILAKRANCDEADSTVDLSTPLAFSSPIILSNATPRKLEFRKQLRLAKDHIRTLENRLYLLDHLDSVESFLHHCEQFLSPNLILIIKSHLMQKERKKGGYRFNNEMKQFALTIYFLGPKVYSFIKTTLSLPTISTLKCTTSKFEILPCLNDFLFNFINFKTRNYTPEALQCILCADEMSLKTNLYYLIKQDEIMGFNVTIYHKTYEPAKYALVLMLSGINVNLKQPIAYFLVSSSCTGYDLQDIIISTIIKIQSTSLDIKAFIIDMGSNFVGFSNNFHVSPSRPYFEVNNKKIVYIFDPPHFLKATRNFTCNLRFVPKLTYPHLYPNAFQKMRVYLAAQTFSATVAAGMETYLELNKLPISSKQTIIFLKIWINYFDDILSEIPDPSNKKIQNIMFPEKSLFKFKTPLSIGSVDYRDLTLPDQFINICLWLFNEEVFRKT</sequence>
<dbReference type="EMBL" id="VYZN01001599">
    <property type="protein sequence ID" value="KAE9522127.1"/>
    <property type="molecule type" value="Genomic_DNA"/>
</dbReference>
<name>A0A6G0SWU1_APHGL</name>
<comment type="caution">
    <text evidence="4">The sequence shown here is derived from an EMBL/GenBank/DDBJ whole genome shotgun (WGS) entry which is preliminary data.</text>
</comment>
<dbReference type="SUPFAM" id="SSF53098">
    <property type="entry name" value="Ribonuclease H-like"/>
    <property type="match status" value="1"/>
</dbReference>
<dbReference type="Pfam" id="PF21787">
    <property type="entry name" value="TNP-like_RNaseH_N"/>
    <property type="match status" value="1"/>
</dbReference>
<dbReference type="InterPro" id="IPR048365">
    <property type="entry name" value="TNP-like_RNaseH_N"/>
</dbReference>
<evidence type="ECO:0000259" key="3">
    <source>
        <dbReference type="Pfam" id="PF21787"/>
    </source>
</evidence>
<accession>A0A6G0SWU1</accession>
<dbReference type="GO" id="GO:0046983">
    <property type="term" value="F:protein dimerization activity"/>
    <property type="evidence" value="ECO:0007669"/>
    <property type="project" value="InterPro"/>
</dbReference>
<evidence type="ECO:0000259" key="2">
    <source>
        <dbReference type="Pfam" id="PF12017"/>
    </source>
</evidence>
<dbReference type="OrthoDB" id="6600934at2759"/>
<evidence type="ECO:0000259" key="1">
    <source>
        <dbReference type="Pfam" id="PF05699"/>
    </source>
</evidence>
<gene>
    <name evidence="4" type="ORF">AGLY_017471</name>
</gene>
<protein>
    <submittedName>
        <fullName evidence="4">Uncharacterized protein</fullName>
    </submittedName>
</protein>
<keyword evidence="5" id="KW-1185">Reference proteome</keyword>
<evidence type="ECO:0000313" key="5">
    <source>
        <dbReference type="Proteomes" id="UP000475862"/>
    </source>
</evidence>
<dbReference type="InterPro" id="IPR052958">
    <property type="entry name" value="IFN-induced_PKR_regulator"/>
</dbReference>
<dbReference type="Pfam" id="PF12017">
    <property type="entry name" value="Tnp_P_element"/>
    <property type="match status" value="1"/>
</dbReference>
<dbReference type="InterPro" id="IPR021896">
    <property type="entry name" value="THAP9-like_HTH"/>
</dbReference>
<feature type="domain" description="HAT C-terminal dimerisation" evidence="1">
    <location>
        <begin position="281"/>
        <end position="329"/>
    </location>
</feature>